<evidence type="ECO:0000256" key="1">
    <source>
        <dbReference type="ARBA" id="ARBA00023002"/>
    </source>
</evidence>
<evidence type="ECO:0000313" key="5">
    <source>
        <dbReference type="Proteomes" id="UP000032250"/>
    </source>
</evidence>
<dbReference type="RefSeq" id="WP_043031832.1">
    <property type="nucleotide sequence ID" value="NZ_JXSU01000007.1"/>
</dbReference>
<evidence type="ECO:0000313" key="4">
    <source>
        <dbReference type="EMBL" id="KIS23449.1"/>
    </source>
</evidence>
<evidence type="ECO:0000259" key="2">
    <source>
        <dbReference type="Pfam" id="PF00465"/>
    </source>
</evidence>
<evidence type="ECO:0000259" key="3">
    <source>
        <dbReference type="Pfam" id="PF25137"/>
    </source>
</evidence>
<dbReference type="GO" id="GO:1990362">
    <property type="term" value="F:butanol dehydrogenase (NAD+) activity"/>
    <property type="evidence" value="ECO:0007669"/>
    <property type="project" value="InterPro"/>
</dbReference>
<name>A0A0D1AK09_CLOBO</name>
<comment type="caution">
    <text evidence="4">The sequence shown here is derived from an EMBL/GenBank/DDBJ whole genome shotgun (WGS) entry which is preliminary data.</text>
</comment>
<dbReference type="GO" id="GO:1990002">
    <property type="term" value="F:methylglyoxal reductase (NADPH) (acetol producing) activity"/>
    <property type="evidence" value="ECO:0007669"/>
    <property type="project" value="TreeGrafter"/>
</dbReference>
<dbReference type="FunFam" id="3.40.50.1970:FF:000003">
    <property type="entry name" value="Alcohol dehydrogenase, iron-containing"/>
    <property type="match status" value="1"/>
</dbReference>
<dbReference type="InterPro" id="IPR045910">
    <property type="entry name" value="AdhA-like"/>
</dbReference>
<dbReference type="OrthoDB" id="9804734at2"/>
<dbReference type="InterPro" id="IPR044731">
    <property type="entry name" value="BDH-like"/>
</dbReference>
<accession>A0A0D1AK09</accession>
<dbReference type="PANTHER" id="PTHR43633:SF1">
    <property type="entry name" value="ALCOHOL DEHYDROGENASE YQHD"/>
    <property type="match status" value="1"/>
</dbReference>
<keyword evidence="1" id="KW-0560">Oxidoreductase</keyword>
<dbReference type="EMBL" id="JXSU01000007">
    <property type="protein sequence ID" value="KIS23449.1"/>
    <property type="molecule type" value="Genomic_DNA"/>
</dbReference>
<dbReference type="Gene3D" id="3.40.50.1970">
    <property type="match status" value="1"/>
</dbReference>
<dbReference type="GO" id="GO:0005829">
    <property type="term" value="C:cytosol"/>
    <property type="evidence" value="ECO:0007669"/>
    <property type="project" value="TreeGrafter"/>
</dbReference>
<organism evidence="4 5">
    <name type="scientific">Clostridium botulinum B2 450</name>
    <dbReference type="NCBI Taxonomy" id="1379739"/>
    <lineage>
        <taxon>Bacteria</taxon>
        <taxon>Bacillati</taxon>
        <taxon>Bacillota</taxon>
        <taxon>Clostridia</taxon>
        <taxon>Eubacteriales</taxon>
        <taxon>Clostridiaceae</taxon>
        <taxon>Clostridium</taxon>
    </lineage>
</organism>
<sequence>MWESKITINEIREIRFKTTVYLGIGAIEKIYDIISNLKKMSIDKVLIVTGRGAYKKTGAWDYVEKALEKENIAYILYNEVTPNPTADQVDEAARMGNELGAKAVIGIGGGSPIDAAKSAAILLEYKDKTARDIYEFKFTPEKAVPVIAINLTHGTGTEGDRFAVVSIPEKEYKPAIAYDCIYPLYAIDDPQLMVKLPVHQTCYVSVDAINHVVEASTSKVASPYTILLAKETVRVVSRYLPQALQHPGDLTARYYLTYASLIAGICFDNGLLHFTHALEHPLSAVKPDLSHGLGLGILLPAVIKEIYPSVSEVLADILSPIVCGLEGNPGEAEIAAKGIERWLYSIGITEKLTDLGFKESDVEKLTKLAFETPSLDLLLSMAPIDADKKVVSNIFRNSL</sequence>
<dbReference type="GO" id="GO:0008106">
    <property type="term" value="F:alcohol dehydrogenase (NADP+) activity"/>
    <property type="evidence" value="ECO:0007669"/>
    <property type="project" value="TreeGrafter"/>
</dbReference>
<protein>
    <submittedName>
        <fullName evidence="4">Alcohol dehydrogenase</fullName>
    </submittedName>
</protein>
<dbReference type="SUPFAM" id="SSF56796">
    <property type="entry name" value="Dehydroquinate synthase-like"/>
    <property type="match status" value="1"/>
</dbReference>
<dbReference type="Pfam" id="PF00465">
    <property type="entry name" value="Fe-ADH"/>
    <property type="match status" value="1"/>
</dbReference>
<feature type="domain" description="Alcohol dehydrogenase iron-type/glycerol dehydrogenase GldA" evidence="2">
    <location>
        <begin position="18"/>
        <end position="190"/>
    </location>
</feature>
<dbReference type="PANTHER" id="PTHR43633">
    <property type="entry name" value="ALCOHOL DEHYDROGENASE YQHD"/>
    <property type="match status" value="1"/>
</dbReference>
<dbReference type="Proteomes" id="UP000032250">
    <property type="component" value="Unassembled WGS sequence"/>
</dbReference>
<dbReference type="InterPro" id="IPR056798">
    <property type="entry name" value="ADH_Fe_C"/>
</dbReference>
<dbReference type="PATRIC" id="fig|1379739.3.peg.1852"/>
<dbReference type="HOGENOM" id="CLU_007207_0_4_9"/>
<dbReference type="CDD" id="cd08186">
    <property type="entry name" value="Fe-ADH-like"/>
    <property type="match status" value="1"/>
</dbReference>
<reference evidence="4 5" key="1">
    <citation type="submission" date="2014-06" db="EMBL/GenBank/DDBJ databases">
        <title>Genome characterization of distinct group I Clostridium botulinum lineages.</title>
        <authorList>
            <person name="Giordani F."/>
            <person name="Anselmo A."/>
            <person name="Fillo S."/>
            <person name="Palozzi A.M."/>
            <person name="Fortunato A."/>
            <person name="Gentile B."/>
            <person name="Ciammaruconi A."/>
            <person name="Anniballi F."/>
            <person name="De Medici D."/>
            <person name="Lista F."/>
        </authorList>
    </citation>
    <scope>NUCLEOTIDE SEQUENCE [LARGE SCALE GENOMIC DNA]</scope>
    <source>
        <strain evidence="4 5">B2 450</strain>
    </source>
</reference>
<dbReference type="InterPro" id="IPR001670">
    <property type="entry name" value="ADH_Fe/GldA"/>
</dbReference>
<feature type="domain" description="Fe-containing alcohol dehydrogenase-like C-terminal" evidence="3">
    <location>
        <begin position="203"/>
        <end position="398"/>
    </location>
</feature>
<dbReference type="AlphaFoldDB" id="A0A0D1AK09"/>
<dbReference type="Pfam" id="PF25137">
    <property type="entry name" value="ADH_Fe_C"/>
    <property type="match status" value="1"/>
</dbReference>
<proteinExistence type="predicted"/>
<dbReference type="Gene3D" id="1.20.1090.10">
    <property type="entry name" value="Dehydroquinate synthase-like - alpha domain"/>
    <property type="match status" value="1"/>
</dbReference>
<gene>
    <name evidence="4" type="ORF">N495_07540</name>
</gene>
<dbReference type="GO" id="GO:0046872">
    <property type="term" value="F:metal ion binding"/>
    <property type="evidence" value="ECO:0007669"/>
    <property type="project" value="InterPro"/>
</dbReference>